<dbReference type="GO" id="GO:0043023">
    <property type="term" value="F:ribosomal large subunit binding"/>
    <property type="evidence" value="ECO:0007669"/>
    <property type="project" value="TreeGrafter"/>
</dbReference>
<dbReference type="GO" id="GO:1990112">
    <property type="term" value="C:RQC complex"/>
    <property type="evidence" value="ECO:0007669"/>
    <property type="project" value="TreeGrafter"/>
</dbReference>
<comment type="caution">
    <text evidence="2">The sequence shown here is derived from an EMBL/GenBank/DDBJ whole genome shotgun (WGS) entry which is preliminary data.</text>
</comment>
<dbReference type="EMBL" id="ACYG01000030">
    <property type="protein sequence ID" value="EEV16578.1"/>
    <property type="molecule type" value="Genomic_DNA"/>
</dbReference>
<feature type="domain" description="NFACT RNA-binding" evidence="1">
    <location>
        <begin position="341"/>
        <end position="420"/>
    </location>
</feature>
<gene>
    <name evidence="2" type="ORF">CAMGR0001_0190</name>
</gene>
<dbReference type="PANTHER" id="PTHR15239:SF6">
    <property type="entry name" value="RIBOSOME QUALITY CONTROL COMPLEX SUBUNIT NEMF"/>
    <property type="match status" value="1"/>
</dbReference>
<dbReference type="Proteomes" id="UP000005709">
    <property type="component" value="Unassembled WGS sequence"/>
</dbReference>
<dbReference type="Gene3D" id="2.30.310.10">
    <property type="entry name" value="ibrinogen binding protein from staphylococcus aureus domain"/>
    <property type="match status" value="1"/>
</dbReference>
<dbReference type="STRING" id="824.CGRAC_2125"/>
<dbReference type="Pfam" id="PF05670">
    <property type="entry name" value="NFACT-R_1"/>
    <property type="match status" value="1"/>
</dbReference>
<dbReference type="Pfam" id="PF05833">
    <property type="entry name" value="NFACT_N"/>
    <property type="match status" value="1"/>
</dbReference>
<protein>
    <recommendedName>
        <fullName evidence="1">NFACT RNA-binding domain-containing protein</fullName>
    </recommendedName>
</protein>
<dbReference type="InterPro" id="IPR051608">
    <property type="entry name" value="RQC_Subunit_NEMF"/>
</dbReference>
<organism evidence="2 3">
    <name type="scientific">Campylobacter gracilis RM3268</name>
    <dbReference type="NCBI Taxonomy" id="553220"/>
    <lineage>
        <taxon>Bacteria</taxon>
        <taxon>Pseudomonadati</taxon>
        <taxon>Campylobacterota</taxon>
        <taxon>Epsilonproteobacteria</taxon>
        <taxon>Campylobacterales</taxon>
        <taxon>Campylobacteraceae</taxon>
        <taxon>Campylobacter</taxon>
    </lineage>
</organism>
<dbReference type="OrthoDB" id="9766163at2"/>
<reference evidence="2 3" key="1">
    <citation type="submission" date="2009-07" db="EMBL/GenBank/DDBJ databases">
        <authorList>
            <person name="Madupu R."/>
            <person name="Sebastian Y."/>
            <person name="Durkin A.S."/>
            <person name="Torralba M."/>
            <person name="Methe B."/>
            <person name="Sutton G.G."/>
            <person name="Strausberg R.L."/>
            <person name="Nelson K.E."/>
        </authorList>
    </citation>
    <scope>NUCLEOTIDE SEQUENCE [LARGE SCALE GENOMIC DNA]</scope>
    <source>
        <strain evidence="2 3">RM3268</strain>
    </source>
</reference>
<sequence>MKYQNLIQICEYLCAKRFLSHIKRVGDNLFKVCFDGNETLFFDMNKSGCNIHENDAFTEGKVYAAPFDVLLAKRFVKSRITSVSVPENNRILCLSVSQNASYKTQSSNIYFEFTGRFTNVIITDENDVILEALRHFETEFRQIKVGRKLRHLPPANIKEAPVPKISDFRAFFRAEFNALNADRLNSLKSAKITALNKKLDSVREALGSLQSSAELLRSAELLGAKAALLKENIYKIPTSAREFTLQKEDAEAVEFKLQKPASATLGELYSEAKRLRQKAANIHIEEQNLKEKLAFYENLKSLVLAAQDAHEIEILMPKRTQTRQKSKEKNSEYVANFYLGDFKISVGKNEKGNELLLKNSSKSDHWFHLKDIPSAHVIVKTNKQSLSEEVIEFAAKICVSFSASGSGKYLVDYTKRQNVKINEGAFVNYVNFKTISVLKP</sequence>
<evidence type="ECO:0000259" key="1">
    <source>
        <dbReference type="Pfam" id="PF05670"/>
    </source>
</evidence>
<keyword evidence="3" id="KW-1185">Reference proteome</keyword>
<accession>C8PKG9</accession>
<dbReference type="GO" id="GO:0072344">
    <property type="term" value="P:rescue of stalled ribosome"/>
    <property type="evidence" value="ECO:0007669"/>
    <property type="project" value="TreeGrafter"/>
</dbReference>
<dbReference type="eggNOG" id="COG1293">
    <property type="taxonomic scope" value="Bacteria"/>
</dbReference>
<proteinExistence type="predicted"/>
<dbReference type="GO" id="GO:0000049">
    <property type="term" value="F:tRNA binding"/>
    <property type="evidence" value="ECO:0007669"/>
    <property type="project" value="TreeGrafter"/>
</dbReference>
<dbReference type="RefSeq" id="WP_005872776.1">
    <property type="nucleotide sequence ID" value="NZ_ACYG01000030.1"/>
</dbReference>
<dbReference type="AlphaFoldDB" id="C8PKG9"/>
<dbReference type="InterPro" id="IPR008532">
    <property type="entry name" value="NFACT_RNA-bd"/>
</dbReference>
<dbReference type="PANTHER" id="PTHR15239">
    <property type="entry name" value="NUCLEAR EXPORT MEDIATOR FACTOR NEMF"/>
    <property type="match status" value="1"/>
</dbReference>
<evidence type="ECO:0000313" key="3">
    <source>
        <dbReference type="Proteomes" id="UP000005709"/>
    </source>
</evidence>
<evidence type="ECO:0000313" key="2">
    <source>
        <dbReference type="EMBL" id="EEV16578.1"/>
    </source>
</evidence>
<name>C8PKG9_9BACT</name>